<keyword evidence="5" id="KW-0611">Plant defense</keyword>
<comment type="similarity">
    <text evidence="1">Belongs to the disease resistance NB-LRR family.</text>
</comment>
<evidence type="ECO:0000259" key="7">
    <source>
        <dbReference type="Pfam" id="PF18052"/>
    </source>
</evidence>
<reference evidence="8" key="3">
    <citation type="submission" date="2022-06" db="UniProtKB">
        <authorList>
            <consortium name="EnsemblPlants"/>
        </authorList>
    </citation>
    <scope>IDENTIFICATION</scope>
</reference>
<evidence type="ECO:0000256" key="6">
    <source>
        <dbReference type="SAM" id="Coils"/>
    </source>
</evidence>
<feature type="domain" description="Disease resistance N-terminal" evidence="7">
    <location>
        <begin position="16"/>
        <end position="99"/>
    </location>
</feature>
<evidence type="ECO:0000256" key="5">
    <source>
        <dbReference type="ARBA" id="ARBA00022821"/>
    </source>
</evidence>
<keyword evidence="9" id="KW-1185">Reference proteome</keyword>
<evidence type="ECO:0000313" key="8">
    <source>
        <dbReference type="EnsemblPlants" id="TuG1812G0700005689.01.T01.cds375515"/>
    </source>
</evidence>
<dbReference type="GO" id="GO:0006952">
    <property type="term" value="P:defense response"/>
    <property type="evidence" value="ECO:0007669"/>
    <property type="project" value="UniProtKB-KW"/>
</dbReference>
<dbReference type="InterPro" id="IPR041118">
    <property type="entry name" value="Rx_N"/>
</dbReference>
<evidence type="ECO:0000256" key="2">
    <source>
        <dbReference type="ARBA" id="ARBA00022614"/>
    </source>
</evidence>
<organism evidence="8 9">
    <name type="scientific">Triticum urartu</name>
    <name type="common">Red wild einkorn</name>
    <name type="synonym">Crithodium urartu</name>
    <dbReference type="NCBI Taxonomy" id="4572"/>
    <lineage>
        <taxon>Eukaryota</taxon>
        <taxon>Viridiplantae</taxon>
        <taxon>Streptophyta</taxon>
        <taxon>Embryophyta</taxon>
        <taxon>Tracheophyta</taxon>
        <taxon>Spermatophyta</taxon>
        <taxon>Magnoliopsida</taxon>
        <taxon>Liliopsida</taxon>
        <taxon>Poales</taxon>
        <taxon>Poaceae</taxon>
        <taxon>BOP clade</taxon>
        <taxon>Pooideae</taxon>
        <taxon>Triticodae</taxon>
        <taxon>Triticeae</taxon>
        <taxon>Triticinae</taxon>
        <taxon>Triticum</taxon>
    </lineage>
</organism>
<evidence type="ECO:0000256" key="3">
    <source>
        <dbReference type="ARBA" id="ARBA00022737"/>
    </source>
</evidence>
<dbReference type="Proteomes" id="UP000015106">
    <property type="component" value="Chromosome 7"/>
</dbReference>
<dbReference type="GO" id="GO:0000166">
    <property type="term" value="F:nucleotide binding"/>
    <property type="evidence" value="ECO:0007669"/>
    <property type="project" value="UniProtKB-KW"/>
</dbReference>
<name>A0A8R7V9Q2_TRIUA</name>
<evidence type="ECO:0000256" key="4">
    <source>
        <dbReference type="ARBA" id="ARBA00022741"/>
    </source>
</evidence>
<keyword evidence="6" id="KW-0175">Coiled coil</keyword>
<evidence type="ECO:0000313" key="9">
    <source>
        <dbReference type="Proteomes" id="UP000015106"/>
    </source>
</evidence>
<dbReference type="Gene3D" id="1.20.5.4130">
    <property type="match status" value="1"/>
</dbReference>
<reference evidence="8" key="2">
    <citation type="submission" date="2018-03" db="EMBL/GenBank/DDBJ databases">
        <title>The Triticum urartu genome reveals the dynamic nature of wheat genome evolution.</title>
        <authorList>
            <person name="Ling H."/>
            <person name="Ma B."/>
            <person name="Shi X."/>
            <person name="Liu H."/>
            <person name="Dong L."/>
            <person name="Sun H."/>
            <person name="Cao Y."/>
            <person name="Gao Q."/>
            <person name="Zheng S."/>
            <person name="Li Y."/>
            <person name="Yu Y."/>
            <person name="Du H."/>
            <person name="Qi M."/>
            <person name="Li Y."/>
            <person name="Yu H."/>
            <person name="Cui Y."/>
            <person name="Wang N."/>
            <person name="Chen C."/>
            <person name="Wu H."/>
            <person name="Zhao Y."/>
            <person name="Zhang J."/>
            <person name="Li Y."/>
            <person name="Zhou W."/>
            <person name="Zhang B."/>
            <person name="Hu W."/>
            <person name="Eijk M."/>
            <person name="Tang J."/>
            <person name="Witsenboer H."/>
            <person name="Zhao S."/>
            <person name="Li Z."/>
            <person name="Zhang A."/>
            <person name="Wang D."/>
            <person name="Liang C."/>
        </authorList>
    </citation>
    <scope>NUCLEOTIDE SEQUENCE [LARGE SCALE GENOMIC DNA]</scope>
    <source>
        <strain evidence="8">cv. G1812</strain>
    </source>
</reference>
<proteinExistence type="inferred from homology"/>
<sequence>SAAAVFAGKAIATSIITNIVNKAFDYLKDSHKAGGLKSARERLERLLPQIQVVFDAVDTEEIRGQSNALDGWLWQLRDAVEEAEDAVDELEYYRLEEEEVKRQDNNKVRGSV</sequence>
<evidence type="ECO:0000256" key="1">
    <source>
        <dbReference type="ARBA" id="ARBA00008894"/>
    </source>
</evidence>
<dbReference type="EnsemblPlants" id="TuG1812G0700005689.01.T01">
    <property type="protein sequence ID" value="TuG1812G0700005689.01.T01.cds375515"/>
    <property type="gene ID" value="TuG1812G0700005689.01"/>
</dbReference>
<reference evidence="9" key="1">
    <citation type="journal article" date="2013" name="Nature">
        <title>Draft genome of the wheat A-genome progenitor Triticum urartu.</title>
        <authorList>
            <person name="Ling H.Q."/>
            <person name="Zhao S."/>
            <person name="Liu D."/>
            <person name="Wang J."/>
            <person name="Sun H."/>
            <person name="Zhang C."/>
            <person name="Fan H."/>
            <person name="Li D."/>
            <person name="Dong L."/>
            <person name="Tao Y."/>
            <person name="Gao C."/>
            <person name="Wu H."/>
            <person name="Li Y."/>
            <person name="Cui Y."/>
            <person name="Guo X."/>
            <person name="Zheng S."/>
            <person name="Wang B."/>
            <person name="Yu K."/>
            <person name="Liang Q."/>
            <person name="Yang W."/>
            <person name="Lou X."/>
            <person name="Chen J."/>
            <person name="Feng M."/>
            <person name="Jian J."/>
            <person name="Zhang X."/>
            <person name="Luo G."/>
            <person name="Jiang Y."/>
            <person name="Liu J."/>
            <person name="Wang Z."/>
            <person name="Sha Y."/>
            <person name="Zhang B."/>
            <person name="Wu H."/>
            <person name="Tang D."/>
            <person name="Shen Q."/>
            <person name="Xue P."/>
            <person name="Zou S."/>
            <person name="Wang X."/>
            <person name="Liu X."/>
            <person name="Wang F."/>
            <person name="Yang Y."/>
            <person name="An X."/>
            <person name="Dong Z."/>
            <person name="Zhang K."/>
            <person name="Zhang X."/>
            <person name="Luo M.C."/>
            <person name="Dvorak J."/>
            <person name="Tong Y."/>
            <person name="Wang J."/>
            <person name="Yang H."/>
            <person name="Li Z."/>
            <person name="Wang D."/>
            <person name="Zhang A."/>
            <person name="Wang J."/>
        </authorList>
    </citation>
    <scope>NUCLEOTIDE SEQUENCE</scope>
    <source>
        <strain evidence="9">cv. G1812</strain>
    </source>
</reference>
<keyword evidence="3" id="KW-0677">Repeat</keyword>
<dbReference type="Gramene" id="TuG1812G0700005689.01.T01">
    <property type="protein sequence ID" value="TuG1812G0700005689.01.T01.cds375515"/>
    <property type="gene ID" value="TuG1812G0700005689.01"/>
</dbReference>
<dbReference type="AlphaFoldDB" id="A0A8R7V9Q2"/>
<keyword evidence="4" id="KW-0547">Nucleotide-binding</keyword>
<protein>
    <recommendedName>
        <fullName evidence="7">Disease resistance N-terminal domain-containing protein</fullName>
    </recommendedName>
</protein>
<accession>A0A8R7V9Q2</accession>
<feature type="coiled-coil region" evidence="6">
    <location>
        <begin position="76"/>
        <end position="103"/>
    </location>
</feature>
<keyword evidence="2" id="KW-0433">Leucine-rich repeat</keyword>
<dbReference type="Pfam" id="PF18052">
    <property type="entry name" value="Rx_N"/>
    <property type="match status" value="1"/>
</dbReference>